<comment type="function">
    <text evidence="1">Component of the MICOS complex, a large protein complex of the mitochondrial inner membrane that plays crucial roles in the maintenance of crista junctions, inner membrane architecture, and formation of contact sites to the outer membrane.</text>
</comment>
<dbReference type="GO" id="GO:0044284">
    <property type="term" value="C:mitochondrial crista junction"/>
    <property type="evidence" value="ECO:0007669"/>
    <property type="project" value="TreeGrafter"/>
</dbReference>
<evidence type="ECO:0000313" key="4">
    <source>
        <dbReference type="Proteomes" id="UP000317257"/>
    </source>
</evidence>
<evidence type="ECO:0000313" key="3">
    <source>
        <dbReference type="EMBL" id="TWU76832.1"/>
    </source>
</evidence>
<dbReference type="InterPro" id="IPR033181">
    <property type="entry name" value="Mic26_fungi"/>
</dbReference>
<keyword evidence="1" id="KW-0496">Mitochondrion</keyword>
<dbReference type="Pfam" id="PF09769">
    <property type="entry name" value="ApoO"/>
    <property type="match status" value="1"/>
</dbReference>
<comment type="subcellular location">
    <subcellularLocation>
        <location evidence="1">Mitochondrion inner membrane</location>
    </subcellularLocation>
</comment>
<keyword evidence="1" id="KW-0999">Mitochondrion inner membrane</keyword>
<name>A0A5C6GGB3_METRR</name>
<comment type="subunit">
    <text evidence="1">Component of the mitochondrial contact site and cristae organizing system (MICOS) complex.</text>
</comment>
<dbReference type="PANTHER" id="PTHR28268">
    <property type="entry name" value="MICOS SUBUNIT MIC26"/>
    <property type="match status" value="1"/>
</dbReference>
<accession>A0A5C6GGB3</accession>
<proteinExistence type="predicted"/>
<dbReference type="Proteomes" id="UP000317257">
    <property type="component" value="Unassembled WGS sequence"/>
</dbReference>
<evidence type="ECO:0000256" key="2">
    <source>
        <dbReference type="SAM" id="MobiDB-lite"/>
    </source>
</evidence>
<dbReference type="EMBL" id="SBHS01000004">
    <property type="protein sequence ID" value="TWU76832.1"/>
    <property type="molecule type" value="Genomic_DNA"/>
</dbReference>
<organism evidence="3 4">
    <name type="scientific">Metarhizium rileyi (strain RCEF 4871)</name>
    <name type="common">Nomuraea rileyi</name>
    <dbReference type="NCBI Taxonomy" id="1649241"/>
    <lineage>
        <taxon>Eukaryota</taxon>
        <taxon>Fungi</taxon>
        <taxon>Dikarya</taxon>
        <taxon>Ascomycota</taxon>
        <taxon>Pezizomycotina</taxon>
        <taxon>Sordariomycetes</taxon>
        <taxon>Hypocreomycetidae</taxon>
        <taxon>Hypocreales</taxon>
        <taxon>Clavicipitaceae</taxon>
        <taxon>Metarhizium</taxon>
    </lineage>
</organism>
<dbReference type="AlphaFoldDB" id="A0A5C6GGB3"/>
<feature type="region of interest" description="Disordered" evidence="2">
    <location>
        <begin position="73"/>
        <end position="104"/>
    </location>
</feature>
<keyword evidence="1" id="KW-0472">Membrane</keyword>
<evidence type="ECO:0000256" key="1">
    <source>
        <dbReference type="RuleBase" id="RU363021"/>
    </source>
</evidence>
<comment type="caution">
    <text evidence="3">The sequence shown here is derived from an EMBL/GenBank/DDBJ whole genome shotgun (WGS) entry which is preliminary data.</text>
</comment>
<dbReference type="InterPro" id="IPR019166">
    <property type="entry name" value="MIC26/MIC27"/>
</dbReference>
<dbReference type="GO" id="GO:0061617">
    <property type="term" value="C:MICOS complex"/>
    <property type="evidence" value="ECO:0007669"/>
    <property type="project" value="UniProtKB-UniRule"/>
</dbReference>
<dbReference type="GO" id="GO:0042407">
    <property type="term" value="P:cristae formation"/>
    <property type="evidence" value="ECO:0007669"/>
    <property type="project" value="InterPro"/>
</dbReference>
<dbReference type="PANTHER" id="PTHR28268:SF1">
    <property type="entry name" value="MICOS SUBUNIT MIC26"/>
    <property type="match status" value="1"/>
</dbReference>
<sequence>MTNLEVPLDGSPIELTMAARVLLQRRSLAPLATIALGGLAFAPATVLAEAPVDKKKPIYDDFDIPSGNDAPIPTPPYKALQLSQPPAEEEPKKERRARGPSPTDRLAVEIGKVRMALYRFAVCAETKVNETMDSAFNLEQSFTSTIASLAPARETGEKLMPGTIYVLVAAMAGSIITRNRNILLRSTVPLAFGVGAGWTVLPVTMRNMSDLSWKYEQRFPVIAETHVHIREGLKKGVSFAKVHSQVGVQYVDDKVTDAREAVEGWVKQGK</sequence>
<gene>
    <name evidence="3" type="ORF">ED733_005939</name>
</gene>
<reference evidence="4" key="1">
    <citation type="submission" date="2018-12" db="EMBL/GenBank/DDBJ databases">
        <title>The complete genome of Metarhizium rileyi, a key fungal pathogen of Lepidoptera.</title>
        <authorList>
            <person name="Binneck E."/>
            <person name="Lastra C.C.L."/>
            <person name="Sosa-Gomez D.R."/>
        </authorList>
    </citation>
    <scope>NUCLEOTIDE SEQUENCE [LARGE SCALE GENOMIC DNA]</scope>
    <source>
        <strain evidence="4">Cep018-CH2</strain>
    </source>
</reference>
<protein>
    <recommendedName>
        <fullName evidence="1">MICOS complex subunit</fullName>
    </recommendedName>
</protein>